<dbReference type="RefSeq" id="WP_066500300.1">
    <property type="nucleotide sequence ID" value="NZ_LNCU01000019.1"/>
</dbReference>
<comment type="similarity">
    <text evidence="5">Belongs to the Omp25/RopB family.</text>
</comment>
<dbReference type="Pfam" id="PF13505">
    <property type="entry name" value="OMP_b-brl"/>
    <property type="match status" value="1"/>
</dbReference>
<protein>
    <recommendedName>
        <fullName evidence="7">Outer membrane protein beta-barrel domain-containing protein</fullName>
    </recommendedName>
</protein>
<keyword evidence="9" id="KW-1185">Reference proteome</keyword>
<dbReference type="AlphaFoldDB" id="A0A120FRM4"/>
<feature type="domain" description="Outer membrane protein beta-barrel" evidence="7">
    <location>
        <begin position="36"/>
        <end position="246"/>
    </location>
</feature>
<evidence type="ECO:0000256" key="3">
    <source>
        <dbReference type="ARBA" id="ARBA00023136"/>
    </source>
</evidence>
<evidence type="ECO:0000256" key="5">
    <source>
        <dbReference type="ARBA" id="ARBA00038306"/>
    </source>
</evidence>
<evidence type="ECO:0000313" key="9">
    <source>
        <dbReference type="Proteomes" id="UP000057737"/>
    </source>
</evidence>
<dbReference type="OrthoDB" id="9815357at2"/>
<gene>
    <name evidence="8" type="ORF">AS156_28765</name>
</gene>
<proteinExistence type="inferred from homology"/>
<dbReference type="PANTHER" id="PTHR34001:SF3">
    <property type="entry name" value="BLL7405 PROTEIN"/>
    <property type="match status" value="1"/>
</dbReference>
<comment type="caution">
    <text evidence="8">The sequence shown here is derived from an EMBL/GenBank/DDBJ whole genome shotgun (WGS) entry which is preliminary data.</text>
</comment>
<evidence type="ECO:0000256" key="4">
    <source>
        <dbReference type="ARBA" id="ARBA00023237"/>
    </source>
</evidence>
<dbReference type="InterPro" id="IPR051692">
    <property type="entry name" value="OMP-like"/>
</dbReference>
<dbReference type="PANTHER" id="PTHR34001">
    <property type="entry name" value="BLL7405 PROTEIN"/>
    <property type="match status" value="1"/>
</dbReference>
<keyword evidence="3" id="KW-0472">Membrane</keyword>
<organism evidence="8 9">
    <name type="scientific">Bradyrhizobium macuxiense</name>
    <dbReference type="NCBI Taxonomy" id="1755647"/>
    <lineage>
        <taxon>Bacteria</taxon>
        <taxon>Pseudomonadati</taxon>
        <taxon>Pseudomonadota</taxon>
        <taxon>Alphaproteobacteria</taxon>
        <taxon>Hyphomicrobiales</taxon>
        <taxon>Nitrobacteraceae</taxon>
        <taxon>Bradyrhizobium</taxon>
    </lineage>
</organism>
<evidence type="ECO:0000256" key="2">
    <source>
        <dbReference type="ARBA" id="ARBA00022729"/>
    </source>
</evidence>
<dbReference type="InterPro" id="IPR011250">
    <property type="entry name" value="OMP/PagP_B-barrel"/>
</dbReference>
<dbReference type="Proteomes" id="UP000057737">
    <property type="component" value="Unassembled WGS sequence"/>
</dbReference>
<feature type="signal peptide" evidence="6">
    <location>
        <begin position="1"/>
        <end position="23"/>
    </location>
</feature>
<dbReference type="Gene3D" id="2.40.160.20">
    <property type="match status" value="1"/>
</dbReference>
<evidence type="ECO:0000259" key="7">
    <source>
        <dbReference type="Pfam" id="PF13505"/>
    </source>
</evidence>
<evidence type="ECO:0000256" key="6">
    <source>
        <dbReference type="SAM" id="SignalP"/>
    </source>
</evidence>
<keyword evidence="2 6" id="KW-0732">Signal</keyword>
<dbReference type="EMBL" id="LNCU01000019">
    <property type="protein sequence ID" value="KWV60394.1"/>
    <property type="molecule type" value="Genomic_DNA"/>
</dbReference>
<evidence type="ECO:0000313" key="8">
    <source>
        <dbReference type="EMBL" id="KWV60394.1"/>
    </source>
</evidence>
<accession>A0A120FRM4</accession>
<dbReference type="InterPro" id="IPR027385">
    <property type="entry name" value="Beta-barrel_OMP"/>
</dbReference>
<dbReference type="SUPFAM" id="SSF56925">
    <property type="entry name" value="OMPA-like"/>
    <property type="match status" value="1"/>
</dbReference>
<sequence length="249" mass="26347">MKKVSLLATAAVMSVALTGIAKAADLPQRPVYKAAPIPAPMMYNWSGFYLGANGGYGWSNQCVDLTAINGIGGVFAEGCNSKGGGIVGGQFGYRWQAGQWVYGLEAQGDWANIRNTRISAQDPARTYKSTLAGLGLFTAQLGYAVNEALFYVKGGGAVGSQDFAILDSVTGTGIAFASRTRWGGVVGVGFEYGFSPNWTAGIEYDYLWRVNESNTFSTPSLAPIASITTNTKTDANLLSVCLNYKFGGY</sequence>
<keyword evidence="4" id="KW-0998">Cell outer membrane</keyword>
<feature type="chain" id="PRO_5007165607" description="Outer membrane protein beta-barrel domain-containing protein" evidence="6">
    <location>
        <begin position="24"/>
        <end position="249"/>
    </location>
</feature>
<comment type="subcellular location">
    <subcellularLocation>
        <location evidence="1">Cell outer membrane</location>
    </subcellularLocation>
</comment>
<dbReference type="GO" id="GO:0009279">
    <property type="term" value="C:cell outer membrane"/>
    <property type="evidence" value="ECO:0007669"/>
    <property type="project" value="UniProtKB-SubCell"/>
</dbReference>
<reference evidence="8 9" key="1">
    <citation type="submission" date="2015-11" db="EMBL/GenBank/DDBJ databases">
        <title>Draft Genome Sequence of the Strain BR 10303 (Bradyrhizobium sp.) isolated from nodules of Centrolobium paraense.</title>
        <authorList>
            <person name="Zelli J.E."/>
            <person name="Simoes-Araujo J.L."/>
            <person name="Barauna A.C."/>
            <person name="Silva K."/>
        </authorList>
    </citation>
    <scope>NUCLEOTIDE SEQUENCE [LARGE SCALE GENOMIC DNA]</scope>
    <source>
        <strain evidence="8 9">BR 10303</strain>
    </source>
</reference>
<name>A0A120FRM4_9BRAD</name>
<evidence type="ECO:0000256" key="1">
    <source>
        <dbReference type="ARBA" id="ARBA00004442"/>
    </source>
</evidence>